<dbReference type="AlphaFoldDB" id="A0AAQ3KLB2"/>
<reference evidence="1 2" key="1">
    <citation type="submission" date="2023-10" db="EMBL/GenBank/DDBJ databases">
        <title>Chromosome-scale genome assembly provides insights into flower coloration mechanisms of Canna indica.</title>
        <authorList>
            <person name="Li C."/>
        </authorList>
    </citation>
    <scope>NUCLEOTIDE SEQUENCE [LARGE SCALE GENOMIC DNA]</scope>
    <source>
        <tissue evidence="1">Flower</tissue>
    </source>
</reference>
<dbReference type="PANTHER" id="PTHR12725">
    <property type="entry name" value="HALOACID DEHALOGENASE-LIKE HYDROLASE"/>
    <property type="match status" value="1"/>
</dbReference>
<dbReference type="InterPro" id="IPR023214">
    <property type="entry name" value="HAD_sf"/>
</dbReference>
<gene>
    <name evidence="1" type="ORF">Cni_G19828</name>
</gene>
<dbReference type="PANTHER" id="PTHR12725:SF117">
    <property type="entry name" value="HALOACID DEHALOGENASE-LIKE HYDROLASE"/>
    <property type="match status" value="1"/>
</dbReference>
<evidence type="ECO:0000313" key="2">
    <source>
        <dbReference type="Proteomes" id="UP001327560"/>
    </source>
</evidence>
<dbReference type="InterPro" id="IPR036412">
    <property type="entry name" value="HAD-like_sf"/>
</dbReference>
<accession>A0AAQ3KLB2</accession>
<dbReference type="SUPFAM" id="SSF56784">
    <property type="entry name" value="HAD-like"/>
    <property type="match status" value="1"/>
</dbReference>
<protein>
    <submittedName>
        <fullName evidence="1">Uncharacterized protein</fullName>
    </submittedName>
</protein>
<sequence>MTSKEMFLEAKVCTFDFLSDIVVLNSIQPVLSGLPIGALLGFKLKLHEQVFTNVDKAHAAKVLKRLGLEDCFEGVICFEALNQPPPDTDTRKRIGSSKILCKSSLEAFQAAIRIANIDPKRIVIRDLLFLLINDTYKDMY</sequence>
<organism evidence="1 2">
    <name type="scientific">Canna indica</name>
    <name type="common">Indian-shot</name>
    <dbReference type="NCBI Taxonomy" id="4628"/>
    <lineage>
        <taxon>Eukaryota</taxon>
        <taxon>Viridiplantae</taxon>
        <taxon>Streptophyta</taxon>
        <taxon>Embryophyta</taxon>
        <taxon>Tracheophyta</taxon>
        <taxon>Spermatophyta</taxon>
        <taxon>Magnoliopsida</taxon>
        <taxon>Liliopsida</taxon>
        <taxon>Zingiberales</taxon>
        <taxon>Cannaceae</taxon>
        <taxon>Canna</taxon>
    </lineage>
</organism>
<dbReference type="Gene3D" id="3.40.50.1000">
    <property type="entry name" value="HAD superfamily/HAD-like"/>
    <property type="match status" value="1"/>
</dbReference>
<evidence type="ECO:0000313" key="1">
    <source>
        <dbReference type="EMBL" id="WOL11067.1"/>
    </source>
</evidence>
<dbReference type="Proteomes" id="UP001327560">
    <property type="component" value="Chromosome 6"/>
</dbReference>
<keyword evidence="2" id="KW-1185">Reference proteome</keyword>
<proteinExistence type="predicted"/>
<name>A0AAQ3KLB2_9LILI</name>
<dbReference type="EMBL" id="CP136895">
    <property type="protein sequence ID" value="WOL11067.1"/>
    <property type="molecule type" value="Genomic_DNA"/>
</dbReference>